<sequence length="1817" mass="203824">MDLIVQIESDSSNCSGHGSEEYNNHENYKRNSYTMDQSGEAETRIEEEERIIINHSSGELLSEIPDDGTSSHPVPPRTKRPKNGCVEISSSSQVPPETFERSVPHRRGHWAGHVKIPVTKSLPSLERKQSVQYFRKMLERQGHSGVLVEHESFHISLSKPFSLQVSQIESFVQQLSQRLVQDVREFNVCVDTTGTILVNEEGTRSFWCWTVHPSPSLMRSVRHVDSVLARYNQPSYYQPAHFHISVASFPGNVVDATDDQYDNDNDDDERSSESGTKHLTHQPVNVNKQHHAATTSTLTTTSVVPNTTSQSGDISGAVASQINSTMESTTSLHRDSPTGRRNFARISKRHTSFKRKFGEKVEVAPGISLEGEALEEFCNKRGLCPLCARTRVRKRAFKLFKKNKWEPITQLSKDGTSYLVYKGFCVKPDCFTLEQAKRLSGDLKGDGKWKGGILKTNSYTKESRRAILSDRYSGTAVSPSLQRCSITNSIPTTDLSGHESHSQRGITHRRASSAFPALEVKQQLQHVPASTPQRLLPIVENILQGLQQSESTKRILNLDLSGVTILRTNDVTMLTMALKTNTTLNVLNLENCALKNSHMEALGRGLSEAKTMPLERLYLRSNEIHNEGVDSLCSFLECSHHLEKLDLSRNRIGTAGAVAVFNAFQRNETVKIKAINLSHNELWDLELKNFGIRGFLASNRTLKNLNLEGNFLHDEGAEALFRGLQQAGEHGTLQRLYLGWNSISDDGVIALGECIGVNQSLQFIDLAENQVQNAGARAILSGLDHNYSLREISGLWRNKIDRRFIIVTIRRLLLSRESGKATHEGRISHYSDHSNTVDYTADSREQAPSSQRSGGTDYLNPKPLDDFPLPVDDDVSDLSDDPLDNDSDIDDNFIQMSDRQINEKRDLERDRSLKPLKLLPVLETKGELRDTIVDIQPLGESLMETNQEVSYNFDKISFFQSAPLVVFDKEQGIHRNIPLHNFNHERLMLEVALEESAPDGSRVDVVHEVATMDRFSSFFAERNSRVMHFSCHGITNGLALENGYGSIQTLPADGLRRLVSAVGSSLELVFVSSCHAKSIGESFVEAGVPHVVCCQKDDSFVDPIAIDFMQCFYREVAKRNTIIDAFENAVEMVISSHIATNARYLKRRFHLLPNKLEAQSYHSTRALFTQLVPESKETAYYEGFMHLPSIPDHFRGREIDMYEILESIRVDDIVKISGTPGYGKDAVVAAVAHYAMERRKLFAIDDIFWIPAPEGVKPQADSLYDDLCQCCNLIRTSKEDIWDTNDSLLECKERLQIELEELKMILVVDDRSFSSKGCQDALEKFISFILNVSTSKVILITSRANESSSLLSNSTHGSRIEESTIEIGTLDFRSTAYLFGSISKMVSSKEFPLVHTANEFAELLEPPFVSRMADPSVVSSQRRTDLYAKMGSGLPSAVIASASGTDKDNFTRMIKIATKPEFHVESLSELETEIRSREVQKEKAIADKYYMRAGDLDSIIYELEGMRPEFPTLKELKEEEQLMKAELADAVTNRRYDKANDLKRDLLTLKKKIMKERRLLPDHAENPNTKLNQFQAQVESMIEGANDSFKIDDLDRKVIFLVDCDTRICTFSFYYGDIHDFSHPSESKGIVCWTNEACDLSVHAEGKLLLEHGGAGLDKEIQSLPVVARNKYGVSRCESGKAILLGPTLDYKQKKLPAPATILAVGPFSPGGSRSESLMEEDEEFLHYSRFLLRSCYRSAVALARNTELQALGICPLTTHNKGMAYHATIQIALQTLIEEAKFSDLKDVHVIAKTPNEASLMVSRMLEMGYDVTEAS</sequence>
<dbReference type="SMART" id="SM00368">
    <property type="entry name" value="LRR_RI"/>
    <property type="match status" value="6"/>
</dbReference>
<keyword evidence="2" id="KW-0677">Repeat</keyword>
<feature type="domain" description="CHAT" evidence="5">
    <location>
        <begin position="1005"/>
        <end position="1137"/>
    </location>
</feature>
<dbReference type="InterPro" id="IPR024983">
    <property type="entry name" value="CHAT_dom"/>
</dbReference>
<dbReference type="InterPro" id="IPR027038">
    <property type="entry name" value="RanGap"/>
</dbReference>
<feature type="compositionally biased region" description="Acidic residues" evidence="4">
    <location>
        <begin position="256"/>
        <end position="270"/>
    </location>
</feature>
<feature type="region of interest" description="Disordered" evidence="4">
    <location>
        <begin position="1"/>
        <end position="44"/>
    </location>
</feature>
<feature type="region of interest" description="Disordered" evidence="4">
    <location>
        <begin position="840"/>
        <end position="891"/>
    </location>
</feature>
<dbReference type="GO" id="GO:0006913">
    <property type="term" value="P:nucleocytoplasmic transport"/>
    <property type="evidence" value="ECO:0007669"/>
    <property type="project" value="TreeGrafter"/>
</dbReference>
<comment type="caution">
    <text evidence="6">The sequence shown here is derived from an EMBL/GenBank/DDBJ whole genome shotgun (WGS) entry which is preliminary data.</text>
</comment>
<feature type="compositionally biased region" description="Basic and acidic residues" evidence="4">
    <location>
        <begin position="18"/>
        <end position="29"/>
    </location>
</feature>
<keyword evidence="3" id="KW-0175">Coiled coil</keyword>
<proteinExistence type="predicted"/>
<dbReference type="GO" id="GO:0034477">
    <property type="term" value="P:U6 snRNA 3'-end processing"/>
    <property type="evidence" value="ECO:0007669"/>
    <property type="project" value="InterPro"/>
</dbReference>
<dbReference type="PANTHER" id="PTHR24113">
    <property type="entry name" value="RAN GTPASE-ACTIVATING PROTEIN 1"/>
    <property type="match status" value="1"/>
</dbReference>
<feature type="region of interest" description="Disordered" evidence="4">
    <location>
        <begin position="296"/>
        <end position="315"/>
    </location>
</feature>
<protein>
    <recommendedName>
        <fullName evidence="5">CHAT domain-containing protein</fullName>
    </recommendedName>
</protein>
<dbReference type="InterPro" id="IPR027521">
    <property type="entry name" value="Usb1"/>
</dbReference>
<dbReference type="GO" id="GO:0005096">
    <property type="term" value="F:GTPase activator activity"/>
    <property type="evidence" value="ECO:0007669"/>
    <property type="project" value="InterPro"/>
</dbReference>
<dbReference type="EMBL" id="JAGRRH010000013">
    <property type="protein sequence ID" value="KAG7359457.1"/>
    <property type="molecule type" value="Genomic_DNA"/>
</dbReference>
<feature type="region of interest" description="Disordered" evidence="4">
    <location>
        <begin position="255"/>
        <end position="290"/>
    </location>
</feature>
<feature type="region of interest" description="Disordered" evidence="4">
    <location>
        <begin position="60"/>
        <end position="104"/>
    </location>
</feature>
<dbReference type="GO" id="GO:0048471">
    <property type="term" value="C:perinuclear region of cytoplasm"/>
    <property type="evidence" value="ECO:0007669"/>
    <property type="project" value="TreeGrafter"/>
</dbReference>
<reference evidence="6" key="1">
    <citation type="journal article" date="2021" name="Sci. Rep.">
        <title>Diploid genomic architecture of Nitzschia inconspicua, an elite biomass production diatom.</title>
        <authorList>
            <person name="Oliver A."/>
            <person name="Podell S."/>
            <person name="Pinowska A."/>
            <person name="Traller J.C."/>
            <person name="Smith S.R."/>
            <person name="McClure R."/>
            <person name="Beliaev A."/>
            <person name="Bohutskyi P."/>
            <person name="Hill E.A."/>
            <person name="Rabines A."/>
            <person name="Zheng H."/>
            <person name="Allen L.Z."/>
            <person name="Kuo A."/>
            <person name="Grigoriev I.V."/>
            <person name="Allen A.E."/>
            <person name="Hazlebeck D."/>
            <person name="Allen E.E."/>
        </authorList>
    </citation>
    <scope>NUCLEOTIDE SEQUENCE</scope>
    <source>
        <strain evidence="6">Hildebrandi</strain>
    </source>
</reference>
<evidence type="ECO:0000256" key="2">
    <source>
        <dbReference type="ARBA" id="ARBA00022737"/>
    </source>
</evidence>
<dbReference type="InterPro" id="IPR001611">
    <property type="entry name" value="Leu-rich_rpt"/>
</dbReference>
<name>A0A9K3PTU7_9STRA</name>
<gene>
    <name evidence="6" type="ORF">IV203_034555</name>
</gene>
<dbReference type="GO" id="GO:0031267">
    <property type="term" value="F:small GTPase binding"/>
    <property type="evidence" value="ECO:0007669"/>
    <property type="project" value="TreeGrafter"/>
</dbReference>
<dbReference type="PANTHER" id="PTHR24113:SF12">
    <property type="entry name" value="RAN GTPASE-ACTIVATING PROTEIN 1"/>
    <property type="match status" value="1"/>
</dbReference>
<dbReference type="OrthoDB" id="48399at2759"/>
<dbReference type="GO" id="GO:0005634">
    <property type="term" value="C:nucleus"/>
    <property type="evidence" value="ECO:0007669"/>
    <property type="project" value="TreeGrafter"/>
</dbReference>
<evidence type="ECO:0000256" key="4">
    <source>
        <dbReference type="SAM" id="MobiDB-lite"/>
    </source>
</evidence>
<dbReference type="Pfam" id="PF13516">
    <property type="entry name" value="LRR_6"/>
    <property type="match status" value="5"/>
</dbReference>
<accession>A0A9K3PTU7</accession>
<keyword evidence="7" id="KW-1185">Reference proteome</keyword>
<evidence type="ECO:0000313" key="7">
    <source>
        <dbReference type="Proteomes" id="UP000693970"/>
    </source>
</evidence>
<keyword evidence="1" id="KW-0433">Leucine-rich repeat</keyword>
<reference evidence="6" key="2">
    <citation type="submission" date="2021-04" db="EMBL/GenBank/DDBJ databases">
        <authorList>
            <person name="Podell S."/>
        </authorList>
    </citation>
    <scope>NUCLEOTIDE SEQUENCE</scope>
    <source>
        <strain evidence="6">Hildebrandi</strain>
    </source>
</reference>
<dbReference type="GO" id="GO:0004518">
    <property type="term" value="F:nuclease activity"/>
    <property type="evidence" value="ECO:0007669"/>
    <property type="project" value="InterPro"/>
</dbReference>
<evidence type="ECO:0000256" key="3">
    <source>
        <dbReference type="SAM" id="Coils"/>
    </source>
</evidence>
<evidence type="ECO:0000256" key="1">
    <source>
        <dbReference type="ARBA" id="ARBA00022614"/>
    </source>
</evidence>
<feature type="compositionally biased region" description="Low complexity" evidence="4">
    <location>
        <begin position="296"/>
        <end position="311"/>
    </location>
</feature>
<evidence type="ECO:0000313" key="6">
    <source>
        <dbReference type="EMBL" id="KAG7359457.1"/>
    </source>
</evidence>
<dbReference type="Proteomes" id="UP000693970">
    <property type="component" value="Unassembled WGS sequence"/>
</dbReference>
<organism evidence="6 7">
    <name type="scientific">Nitzschia inconspicua</name>
    <dbReference type="NCBI Taxonomy" id="303405"/>
    <lineage>
        <taxon>Eukaryota</taxon>
        <taxon>Sar</taxon>
        <taxon>Stramenopiles</taxon>
        <taxon>Ochrophyta</taxon>
        <taxon>Bacillariophyta</taxon>
        <taxon>Bacillariophyceae</taxon>
        <taxon>Bacillariophycidae</taxon>
        <taxon>Bacillariales</taxon>
        <taxon>Bacillariaceae</taxon>
        <taxon>Nitzschia</taxon>
    </lineage>
</organism>
<evidence type="ECO:0000259" key="5">
    <source>
        <dbReference type="Pfam" id="PF12770"/>
    </source>
</evidence>
<dbReference type="Pfam" id="PF12770">
    <property type="entry name" value="CHAT"/>
    <property type="match status" value="1"/>
</dbReference>
<dbReference type="GO" id="GO:0005829">
    <property type="term" value="C:cytosol"/>
    <property type="evidence" value="ECO:0007669"/>
    <property type="project" value="TreeGrafter"/>
</dbReference>
<feature type="compositionally biased region" description="Acidic residues" evidence="4">
    <location>
        <begin position="871"/>
        <end position="891"/>
    </location>
</feature>
<feature type="coiled-coil region" evidence="3">
    <location>
        <begin position="1513"/>
        <end position="1559"/>
    </location>
</feature>
<dbReference type="Pfam" id="PF09749">
    <property type="entry name" value="HVSL"/>
    <property type="match status" value="1"/>
</dbReference>